<evidence type="ECO:0000313" key="9">
    <source>
        <dbReference type="EMBL" id="OAS88508.1"/>
    </source>
</evidence>
<evidence type="ECO:0000256" key="8">
    <source>
        <dbReference type="RuleBase" id="RU364100"/>
    </source>
</evidence>
<comment type="similarity">
    <text evidence="1 8">Belongs to the SOS response-associated peptidase family.</text>
</comment>
<keyword evidence="7" id="KW-0456">Lyase</keyword>
<evidence type="ECO:0000256" key="1">
    <source>
        <dbReference type="ARBA" id="ARBA00008136"/>
    </source>
</evidence>
<proteinExistence type="inferred from homology"/>
<evidence type="ECO:0000313" key="10">
    <source>
        <dbReference type="Proteomes" id="UP000078534"/>
    </source>
</evidence>
<evidence type="ECO:0000256" key="4">
    <source>
        <dbReference type="ARBA" id="ARBA00022801"/>
    </source>
</evidence>
<dbReference type="GO" id="GO:0003697">
    <property type="term" value="F:single-stranded DNA binding"/>
    <property type="evidence" value="ECO:0007669"/>
    <property type="project" value="InterPro"/>
</dbReference>
<reference evidence="10" key="1">
    <citation type="submission" date="2016-04" db="EMBL/GenBank/DDBJ databases">
        <authorList>
            <person name="Lyu Z."/>
            <person name="Lyu W."/>
        </authorList>
    </citation>
    <scope>NUCLEOTIDE SEQUENCE [LARGE SCALE GENOMIC DNA]</scope>
    <source>
        <strain evidence="10">C44</strain>
    </source>
</reference>
<protein>
    <recommendedName>
        <fullName evidence="8">Abasic site processing protein</fullName>
        <ecNumber evidence="8">3.4.-.-</ecNumber>
    </recommendedName>
</protein>
<keyword evidence="10" id="KW-1185">Reference proteome</keyword>
<evidence type="ECO:0000256" key="7">
    <source>
        <dbReference type="ARBA" id="ARBA00023239"/>
    </source>
</evidence>
<dbReference type="EC" id="3.4.-.-" evidence="8"/>
<dbReference type="EMBL" id="LWSG01000003">
    <property type="protein sequence ID" value="OAS88508.1"/>
    <property type="molecule type" value="Genomic_DNA"/>
</dbReference>
<evidence type="ECO:0000256" key="2">
    <source>
        <dbReference type="ARBA" id="ARBA00022670"/>
    </source>
</evidence>
<keyword evidence="4 8" id="KW-0378">Hydrolase</keyword>
<name>A0A179T5H5_9BACI</name>
<dbReference type="InterPro" id="IPR003738">
    <property type="entry name" value="SRAP"/>
</dbReference>
<dbReference type="GO" id="GO:0008233">
    <property type="term" value="F:peptidase activity"/>
    <property type="evidence" value="ECO:0007669"/>
    <property type="project" value="UniProtKB-KW"/>
</dbReference>
<keyword evidence="5" id="KW-0190">Covalent protein-DNA linkage</keyword>
<dbReference type="STRING" id="152268.A6K24_15755"/>
<organism evidence="9 10">
    <name type="scientific">Metabacillus litoralis</name>
    <dbReference type="NCBI Taxonomy" id="152268"/>
    <lineage>
        <taxon>Bacteria</taxon>
        <taxon>Bacillati</taxon>
        <taxon>Bacillota</taxon>
        <taxon>Bacilli</taxon>
        <taxon>Bacillales</taxon>
        <taxon>Bacillaceae</taxon>
        <taxon>Metabacillus</taxon>
    </lineage>
</organism>
<evidence type="ECO:0000256" key="6">
    <source>
        <dbReference type="ARBA" id="ARBA00023125"/>
    </source>
</evidence>
<dbReference type="Gene3D" id="3.90.1680.10">
    <property type="entry name" value="SOS response associated peptidase-like"/>
    <property type="match status" value="1"/>
</dbReference>
<dbReference type="SUPFAM" id="SSF143081">
    <property type="entry name" value="BB1717-like"/>
    <property type="match status" value="1"/>
</dbReference>
<dbReference type="RefSeq" id="WP_066327197.1">
    <property type="nucleotide sequence ID" value="NZ_LWSG01000003.1"/>
</dbReference>
<comment type="caution">
    <text evidence="9">The sequence shown here is derived from an EMBL/GenBank/DDBJ whole genome shotgun (WGS) entry which is preliminary data.</text>
</comment>
<dbReference type="PANTHER" id="PTHR13604">
    <property type="entry name" value="DC12-RELATED"/>
    <property type="match status" value="1"/>
</dbReference>
<dbReference type="Proteomes" id="UP000078534">
    <property type="component" value="Unassembled WGS sequence"/>
</dbReference>
<evidence type="ECO:0000256" key="5">
    <source>
        <dbReference type="ARBA" id="ARBA00023124"/>
    </source>
</evidence>
<dbReference type="Pfam" id="PF02586">
    <property type="entry name" value="SRAP"/>
    <property type="match status" value="1"/>
</dbReference>
<evidence type="ECO:0000256" key="3">
    <source>
        <dbReference type="ARBA" id="ARBA00022763"/>
    </source>
</evidence>
<dbReference type="AlphaFoldDB" id="A0A179T5H5"/>
<keyword evidence="2 8" id="KW-0645">Protease</keyword>
<gene>
    <name evidence="9" type="ORF">A6K24_15755</name>
</gene>
<dbReference type="OrthoDB" id="9782620at2"/>
<dbReference type="PANTHER" id="PTHR13604:SF0">
    <property type="entry name" value="ABASIC SITE PROCESSING PROTEIN HMCES"/>
    <property type="match status" value="1"/>
</dbReference>
<keyword evidence="6" id="KW-0238">DNA-binding</keyword>
<dbReference type="GO" id="GO:0016829">
    <property type="term" value="F:lyase activity"/>
    <property type="evidence" value="ECO:0007669"/>
    <property type="project" value="UniProtKB-KW"/>
</dbReference>
<dbReference type="GO" id="GO:0006508">
    <property type="term" value="P:proteolysis"/>
    <property type="evidence" value="ECO:0007669"/>
    <property type="project" value="UniProtKB-KW"/>
</dbReference>
<dbReference type="GO" id="GO:0106300">
    <property type="term" value="P:protein-DNA covalent cross-linking repair"/>
    <property type="evidence" value="ECO:0007669"/>
    <property type="project" value="InterPro"/>
</dbReference>
<accession>A0A179T5H5</accession>
<keyword evidence="3" id="KW-0227">DNA damage</keyword>
<dbReference type="InterPro" id="IPR036590">
    <property type="entry name" value="SRAP-like"/>
</dbReference>
<sequence length="222" mass="25878">MCGRFSLATEQPILQDQFDFIFNEELDYRYNIAPSQNILVIGSNGQERVGTKMQWGLVPPWSKETKIGYKMINARAETLDEKVSFKQPFKKKRCLILSDGFYEWKKQGKEKQPYRFIMKDRRPFAFAGLWECWDKGDKPLYTCTIITTTPNELTKDVHDRMPVILPPSEYDLWLDRDVQDTEKLKTLLVPFNDQLMDVYSVSSIVNSPKNESAKCLEPTNSL</sequence>